<comment type="subcellular location">
    <subcellularLocation>
        <location evidence="5 6">Cytoplasm</location>
    </subcellularLocation>
</comment>
<evidence type="ECO:0000259" key="8">
    <source>
        <dbReference type="Pfam" id="PF02601"/>
    </source>
</evidence>
<reference evidence="10 11" key="1">
    <citation type="journal article" date="2000" name="Mar. Ecol. Prog. Ser.">
        <title>Phylogenetic characterization of endosymbionts in three hydrothermal vent mussels: influence on host distributions.</title>
        <authorList>
            <person name="Fujiwara Y."/>
            <person name="Takai K."/>
            <person name="Uematsu K."/>
            <person name="Tsuchida S."/>
            <person name="Hunt J.C."/>
            <person name="Hashimoto J."/>
        </authorList>
    </citation>
    <scope>NUCLEOTIDE SEQUENCE [LARGE SCALE GENOMIC DNA]</scope>
    <source>
        <strain evidence="10 11">Myojin Knoll</strain>
    </source>
</reference>
<dbReference type="InterPro" id="IPR003753">
    <property type="entry name" value="Exonuc_VII_L"/>
</dbReference>
<keyword evidence="2 5" id="KW-0540">Nuclease</keyword>
<dbReference type="RefSeq" id="WP_066044969.1">
    <property type="nucleotide sequence ID" value="NZ_AP013042.1"/>
</dbReference>
<organism evidence="10 11">
    <name type="scientific">endosymbiont of Bathymodiolus septemdierum str. Myojin knoll</name>
    <dbReference type="NCBI Taxonomy" id="1303921"/>
    <lineage>
        <taxon>Bacteria</taxon>
        <taxon>Pseudomonadati</taxon>
        <taxon>Pseudomonadota</taxon>
        <taxon>Gammaproteobacteria</taxon>
        <taxon>sulfur-oxidizing symbionts</taxon>
    </lineage>
</organism>
<comment type="subunit">
    <text evidence="5">Heterooligomer composed of large and small subunits.</text>
</comment>
<dbReference type="AlphaFoldDB" id="A0A0P0USM9"/>
<dbReference type="PANTHER" id="PTHR30008:SF0">
    <property type="entry name" value="EXODEOXYRIBONUCLEASE 7 LARGE SUBUNIT"/>
    <property type="match status" value="1"/>
</dbReference>
<keyword evidence="4 5" id="KW-0269">Exonuclease</keyword>
<accession>A0A0P0USM9</accession>
<comment type="function">
    <text evidence="5">Bidirectionally degrades single-stranded DNA into large acid-insoluble oligonucleotides, which are then degraded further into small acid-soluble oligonucleotides.</text>
</comment>
<evidence type="ECO:0000256" key="4">
    <source>
        <dbReference type="ARBA" id="ARBA00022839"/>
    </source>
</evidence>
<dbReference type="GO" id="GO:0006308">
    <property type="term" value="P:DNA catabolic process"/>
    <property type="evidence" value="ECO:0007669"/>
    <property type="project" value="UniProtKB-UniRule"/>
</dbReference>
<feature type="coiled-coil region" evidence="7">
    <location>
        <begin position="362"/>
        <end position="397"/>
    </location>
</feature>
<evidence type="ECO:0000313" key="11">
    <source>
        <dbReference type="Proteomes" id="UP000067399"/>
    </source>
</evidence>
<comment type="catalytic activity">
    <reaction evidence="5 6">
        <text>Exonucleolytic cleavage in either 5'- to 3'- or 3'- to 5'-direction to yield nucleoside 5'-phosphates.</text>
        <dbReference type="EC" id="3.1.11.6"/>
    </reaction>
</comment>
<dbReference type="InterPro" id="IPR025824">
    <property type="entry name" value="OB-fold_nuc-bd_dom"/>
</dbReference>
<dbReference type="OrthoDB" id="9802795at2"/>
<dbReference type="CDD" id="cd04489">
    <property type="entry name" value="ExoVII_LU_OBF"/>
    <property type="match status" value="1"/>
</dbReference>
<dbReference type="GO" id="GO:0008855">
    <property type="term" value="F:exodeoxyribonuclease VII activity"/>
    <property type="evidence" value="ECO:0007669"/>
    <property type="project" value="UniProtKB-UniRule"/>
</dbReference>
<dbReference type="PANTHER" id="PTHR30008">
    <property type="entry name" value="EXODEOXYRIBONUCLEASE 7 LARGE SUBUNIT"/>
    <property type="match status" value="1"/>
</dbReference>
<sequence length="475" mass="53368">MQVNHATDYGFSADEIYSVSDFLALTKSTIENNIPTCWLKGEISNFSRPASGHWYFSLKDERGQVRCAMFRMNQRAMKFVPENGMEVLIQAIPTLYEQRGDFQLIARQIEPMGAGNLQAAFEQLKAKLQKEGLFDIQHKKPLPKEIKAIGVISSSNGAVIRDIIKVLNKRYPFAEVLLFDCVVQGEGSAEKLSQAIYAADKSNHCDILILARGGGSLEDLWAFNEEVLARAVFASNTPIISAIGHETDTTISDFVADMRAPTPSAAAMMATPDRLELLAKLDKLHSHLLRCTQKNLNDCQQHLEKLGLNTVGFGRQLNMFSQRLDELNKRLNSHFKATFTLKQSQLNTLSEQLKQYSPMVSIRHKKELNQRAKAQLNNTMQRQIAQQRLNVTALNQQLKKSMDSLIEQQKYQLGKHSVGLNHLSPLKILTRGYSISMSGDNQLLQSTTKVKIGDTIITKLTDGKLYSKVDKIEQD</sequence>
<keyword evidence="1 5" id="KW-0963">Cytoplasm</keyword>
<dbReference type="GO" id="GO:0009318">
    <property type="term" value="C:exodeoxyribonuclease VII complex"/>
    <property type="evidence" value="ECO:0007669"/>
    <property type="project" value="UniProtKB-UniRule"/>
</dbReference>
<evidence type="ECO:0000256" key="6">
    <source>
        <dbReference type="RuleBase" id="RU004355"/>
    </source>
</evidence>
<dbReference type="KEGG" id="ebh:BSEPE_1105"/>
<dbReference type="EMBL" id="AP013042">
    <property type="protein sequence ID" value="BAS68093.1"/>
    <property type="molecule type" value="Genomic_DNA"/>
</dbReference>
<feature type="domain" description="Exonuclease VII large subunit C-terminal" evidence="8">
    <location>
        <begin position="133"/>
        <end position="466"/>
    </location>
</feature>
<dbReference type="InterPro" id="IPR020579">
    <property type="entry name" value="Exonuc_VII_lsu_C"/>
</dbReference>
<dbReference type="EC" id="3.1.11.6" evidence="5"/>
<evidence type="ECO:0000256" key="7">
    <source>
        <dbReference type="SAM" id="Coils"/>
    </source>
</evidence>
<feature type="domain" description="OB-fold nucleic acid binding" evidence="9">
    <location>
        <begin position="17"/>
        <end position="110"/>
    </location>
</feature>
<keyword evidence="7" id="KW-0175">Coiled coil</keyword>
<keyword evidence="3 5" id="KW-0378">Hydrolase</keyword>
<evidence type="ECO:0000313" key="10">
    <source>
        <dbReference type="EMBL" id="BAS68093.1"/>
    </source>
</evidence>
<evidence type="ECO:0000259" key="9">
    <source>
        <dbReference type="Pfam" id="PF13742"/>
    </source>
</evidence>
<name>A0A0P0USM9_9GAMM</name>
<dbReference type="NCBIfam" id="TIGR00237">
    <property type="entry name" value="xseA"/>
    <property type="match status" value="1"/>
</dbReference>
<evidence type="ECO:0000256" key="3">
    <source>
        <dbReference type="ARBA" id="ARBA00022801"/>
    </source>
</evidence>
<dbReference type="STRING" id="1303921.BSEPE_1105"/>
<evidence type="ECO:0000256" key="5">
    <source>
        <dbReference type="HAMAP-Rule" id="MF_00378"/>
    </source>
</evidence>
<dbReference type="GO" id="GO:0005737">
    <property type="term" value="C:cytoplasm"/>
    <property type="evidence" value="ECO:0007669"/>
    <property type="project" value="UniProtKB-SubCell"/>
</dbReference>
<keyword evidence="11" id="KW-1185">Reference proteome</keyword>
<evidence type="ECO:0000256" key="1">
    <source>
        <dbReference type="ARBA" id="ARBA00022490"/>
    </source>
</evidence>
<dbReference type="Proteomes" id="UP000067399">
    <property type="component" value="Chromosome"/>
</dbReference>
<protein>
    <recommendedName>
        <fullName evidence="5">Exodeoxyribonuclease 7 large subunit</fullName>
        <ecNumber evidence="5">3.1.11.6</ecNumber>
    </recommendedName>
    <alternativeName>
        <fullName evidence="5">Exodeoxyribonuclease VII large subunit</fullName>
        <shortName evidence="5">Exonuclease VII large subunit</shortName>
    </alternativeName>
</protein>
<comment type="similarity">
    <text evidence="5 6">Belongs to the XseA family.</text>
</comment>
<dbReference type="Pfam" id="PF13742">
    <property type="entry name" value="tRNA_anti_2"/>
    <property type="match status" value="1"/>
</dbReference>
<dbReference type="Pfam" id="PF02601">
    <property type="entry name" value="Exonuc_VII_L"/>
    <property type="match status" value="1"/>
</dbReference>
<evidence type="ECO:0000256" key="2">
    <source>
        <dbReference type="ARBA" id="ARBA00022722"/>
    </source>
</evidence>
<gene>
    <name evidence="5 10" type="primary">xseA</name>
    <name evidence="10" type="ORF">BSEPE_1105</name>
</gene>
<proteinExistence type="inferred from homology"/>
<dbReference type="HAMAP" id="MF_00378">
    <property type="entry name" value="Exonuc_7_L"/>
    <property type="match status" value="1"/>
</dbReference>
<reference evidence="10 11" key="2">
    <citation type="journal article" date="2016" name="ISME J.">
        <title>Heterogeneous composition of key metabolic gene clusters in a vent mussel symbiont population.</title>
        <authorList>
            <person name="Ikuta T."/>
            <person name="Takaki Y."/>
            <person name="Nagai Y."/>
            <person name="Shimamura S."/>
            <person name="Tsuda M."/>
            <person name="Kawagucci S."/>
            <person name="Aoki Y."/>
            <person name="Inoue K."/>
            <person name="Teruya M."/>
            <person name="Satou K."/>
            <person name="Teruya K."/>
            <person name="Shimoji M."/>
            <person name="Tamotsu H."/>
            <person name="Hirano T."/>
            <person name="Maruyama T."/>
            <person name="Yoshida T."/>
        </authorList>
    </citation>
    <scope>NUCLEOTIDE SEQUENCE [LARGE SCALE GENOMIC DNA]</scope>
    <source>
        <strain evidence="10 11">Myojin Knoll</strain>
    </source>
</reference>
<dbReference type="GO" id="GO:0003676">
    <property type="term" value="F:nucleic acid binding"/>
    <property type="evidence" value="ECO:0007669"/>
    <property type="project" value="InterPro"/>
</dbReference>